<name>A0A9X7JV12_9ACTN</name>
<feature type="transmembrane region" description="Helical" evidence="8">
    <location>
        <begin position="150"/>
        <end position="169"/>
    </location>
</feature>
<dbReference type="CDD" id="cd17329">
    <property type="entry name" value="MFS_MdtH_MDR_like"/>
    <property type="match status" value="1"/>
</dbReference>
<dbReference type="InterPro" id="IPR050171">
    <property type="entry name" value="MFS_Transporters"/>
</dbReference>
<dbReference type="GO" id="GO:0005886">
    <property type="term" value="C:plasma membrane"/>
    <property type="evidence" value="ECO:0007669"/>
    <property type="project" value="UniProtKB-SubCell"/>
</dbReference>
<feature type="transmembrane region" description="Helical" evidence="8">
    <location>
        <begin position="260"/>
        <end position="277"/>
    </location>
</feature>
<dbReference type="InterPro" id="IPR036259">
    <property type="entry name" value="MFS_trans_sf"/>
</dbReference>
<feature type="transmembrane region" description="Helical" evidence="8">
    <location>
        <begin position="313"/>
        <end position="338"/>
    </location>
</feature>
<evidence type="ECO:0000256" key="4">
    <source>
        <dbReference type="ARBA" id="ARBA00022692"/>
    </source>
</evidence>
<keyword evidence="6 8" id="KW-0472">Membrane</keyword>
<dbReference type="PANTHER" id="PTHR23517">
    <property type="entry name" value="RESISTANCE PROTEIN MDTM, PUTATIVE-RELATED-RELATED"/>
    <property type="match status" value="1"/>
</dbReference>
<evidence type="ECO:0000256" key="7">
    <source>
        <dbReference type="SAM" id="MobiDB-lite"/>
    </source>
</evidence>
<feature type="transmembrane region" description="Helical" evidence="8">
    <location>
        <begin position="21"/>
        <end position="44"/>
    </location>
</feature>
<feature type="transmembrane region" description="Helical" evidence="8">
    <location>
        <begin position="226"/>
        <end position="244"/>
    </location>
</feature>
<keyword evidence="3" id="KW-1003">Cell membrane</keyword>
<dbReference type="InterPro" id="IPR020846">
    <property type="entry name" value="MFS_dom"/>
</dbReference>
<feature type="compositionally biased region" description="Polar residues" evidence="7">
    <location>
        <begin position="406"/>
        <end position="426"/>
    </location>
</feature>
<dbReference type="EMBL" id="PXWG01000002">
    <property type="protein sequence ID" value="PSJ30357.1"/>
    <property type="molecule type" value="Genomic_DNA"/>
</dbReference>
<protein>
    <submittedName>
        <fullName evidence="10">MFS transporter</fullName>
    </submittedName>
</protein>
<keyword evidence="4 8" id="KW-0812">Transmembrane</keyword>
<dbReference type="Gene3D" id="1.20.1250.20">
    <property type="entry name" value="MFS general substrate transporter like domains"/>
    <property type="match status" value="1"/>
</dbReference>
<evidence type="ECO:0000259" key="9">
    <source>
        <dbReference type="PROSITE" id="PS50850"/>
    </source>
</evidence>
<feature type="region of interest" description="Disordered" evidence="7">
    <location>
        <begin position="405"/>
        <end position="439"/>
    </location>
</feature>
<organism evidence="10 11">
    <name type="scientific">Streptosporangium nondiastaticum</name>
    <dbReference type="NCBI Taxonomy" id="35764"/>
    <lineage>
        <taxon>Bacteria</taxon>
        <taxon>Bacillati</taxon>
        <taxon>Actinomycetota</taxon>
        <taxon>Actinomycetes</taxon>
        <taxon>Streptosporangiales</taxon>
        <taxon>Streptosporangiaceae</taxon>
        <taxon>Streptosporangium</taxon>
    </lineage>
</organism>
<evidence type="ECO:0000256" key="1">
    <source>
        <dbReference type="ARBA" id="ARBA00004651"/>
    </source>
</evidence>
<dbReference type="SUPFAM" id="SSF103473">
    <property type="entry name" value="MFS general substrate transporter"/>
    <property type="match status" value="1"/>
</dbReference>
<feature type="transmembrane region" description="Helical" evidence="8">
    <location>
        <begin position="289"/>
        <end position="307"/>
    </location>
</feature>
<evidence type="ECO:0000256" key="2">
    <source>
        <dbReference type="ARBA" id="ARBA00022448"/>
    </source>
</evidence>
<dbReference type="InterPro" id="IPR011701">
    <property type="entry name" value="MFS"/>
</dbReference>
<accession>A0A9X7JV12</accession>
<dbReference type="Proteomes" id="UP000242427">
    <property type="component" value="Unassembled WGS sequence"/>
</dbReference>
<dbReference type="InterPro" id="IPR005829">
    <property type="entry name" value="Sugar_transporter_CS"/>
</dbReference>
<keyword evidence="5 8" id="KW-1133">Transmembrane helix</keyword>
<dbReference type="PROSITE" id="PS00216">
    <property type="entry name" value="SUGAR_TRANSPORT_1"/>
    <property type="match status" value="1"/>
</dbReference>
<reference evidence="10 11" key="1">
    <citation type="submission" date="2018-03" db="EMBL/GenBank/DDBJ databases">
        <title>Chitinolytic properties of Streptosporangium nondiastaticum TBG75A20.</title>
        <authorList>
            <person name="Gayathri V."/>
            <person name="Shiburaj S."/>
        </authorList>
    </citation>
    <scope>NUCLEOTIDE SEQUENCE [LARGE SCALE GENOMIC DNA]</scope>
    <source>
        <strain evidence="10 11">TBG75A20</strain>
    </source>
</reference>
<feature type="transmembrane region" description="Helical" evidence="8">
    <location>
        <begin position="350"/>
        <end position="372"/>
    </location>
</feature>
<proteinExistence type="predicted"/>
<evidence type="ECO:0000313" key="10">
    <source>
        <dbReference type="EMBL" id="PSJ30357.1"/>
    </source>
</evidence>
<gene>
    <name evidence="10" type="ORF">B7P34_02005</name>
</gene>
<dbReference type="PROSITE" id="PS50850">
    <property type="entry name" value="MFS"/>
    <property type="match status" value="1"/>
</dbReference>
<evidence type="ECO:0000313" key="11">
    <source>
        <dbReference type="Proteomes" id="UP000242427"/>
    </source>
</evidence>
<feature type="transmembrane region" description="Helical" evidence="8">
    <location>
        <begin position="175"/>
        <end position="192"/>
    </location>
</feature>
<dbReference type="GO" id="GO:0022857">
    <property type="term" value="F:transmembrane transporter activity"/>
    <property type="evidence" value="ECO:0007669"/>
    <property type="project" value="InterPro"/>
</dbReference>
<comment type="subcellular location">
    <subcellularLocation>
        <location evidence="1">Cell membrane</location>
        <topology evidence="1">Multi-pass membrane protein</topology>
    </subcellularLocation>
</comment>
<evidence type="ECO:0000256" key="8">
    <source>
        <dbReference type="SAM" id="Phobius"/>
    </source>
</evidence>
<dbReference type="AlphaFoldDB" id="A0A9X7JV12"/>
<dbReference type="Pfam" id="PF07690">
    <property type="entry name" value="MFS_1"/>
    <property type="match status" value="1"/>
</dbReference>
<dbReference type="PANTHER" id="PTHR23517:SF2">
    <property type="entry name" value="MULTIDRUG RESISTANCE PROTEIN MDTH"/>
    <property type="match status" value="1"/>
</dbReference>
<evidence type="ECO:0000256" key="6">
    <source>
        <dbReference type="ARBA" id="ARBA00023136"/>
    </source>
</evidence>
<feature type="domain" description="Major facilitator superfamily (MFS) profile" evidence="9">
    <location>
        <begin position="1"/>
        <end position="403"/>
    </location>
</feature>
<feature type="transmembrane region" description="Helical" evidence="8">
    <location>
        <begin position="378"/>
        <end position="400"/>
    </location>
</feature>
<keyword evidence="11" id="KW-1185">Reference proteome</keyword>
<sequence>MTRPARARLIAPAAVRGLPPAFWWIWLSVLVNWIGGFAGPMLAMSLTAGRGYSASSAGLVLSLVGLGGIAGTFLGGALADRIGRRTTMFAAHLWTAASMALLGLSDGPWAVAASALAMGGGAAAVRPAMQASLTDLVRPEDRQRAFSLNYWALNAGGAVAAVLAGLMVSHGYTPIFLADGAATLACGVLVLAKVPETRPSPTPEPTAPLPGAGTTTSVPVHRDGPFMLFVLMTAVFAMVFQQGFSTLPVVMTAEGHPPETYSLVSAANGLMIVALQIPLTRLVSGRPPAVVLPAAGLLLGGGFGLTMFADSAAAFACTVLIWTLGEILQAPAGIAVTADRAPAHQRGRYQGVYGGAWSAAAFLAPAGGGWILDHWGATTLWALCALLATTAGLGGALVTARHKNFRTGSPSTAREGSGTPLPTASSRPGRGNPDEGNTS</sequence>
<evidence type="ECO:0000256" key="5">
    <source>
        <dbReference type="ARBA" id="ARBA00022989"/>
    </source>
</evidence>
<evidence type="ECO:0000256" key="3">
    <source>
        <dbReference type="ARBA" id="ARBA00022475"/>
    </source>
</evidence>
<feature type="transmembrane region" description="Helical" evidence="8">
    <location>
        <begin position="56"/>
        <end position="79"/>
    </location>
</feature>
<comment type="caution">
    <text evidence="10">The sequence shown here is derived from an EMBL/GenBank/DDBJ whole genome shotgun (WGS) entry which is preliminary data.</text>
</comment>
<keyword evidence="2" id="KW-0813">Transport</keyword>